<feature type="transmembrane region" description="Helical" evidence="8">
    <location>
        <begin position="45"/>
        <end position="66"/>
    </location>
</feature>
<keyword evidence="4 8" id="KW-0812">Transmembrane</keyword>
<dbReference type="PANTHER" id="PTHR10981:SF0">
    <property type="entry name" value="BATTENIN"/>
    <property type="match status" value="1"/>
</dbReference>
<evidence type="ECO:0000256" key="6">
    <source>
        <dbReference type="ARBA" id="ARBA00022989"/>
    </source>
</evidence>
<evidence type="ECO:0000256" key="3">
    <source>
        <dbReference type="ARBA" id="ARBA00022448"/>
    </source>
</evidence>
<dbReference type="Gene3D" id="1.20.1250.20">
    <property type="entry name" value="MFS general substrate transporter like domains"/>
    <property type="match status" value="1"/>
</dbReference>
<feature type="transmembrane region" description="Helical" evidence="8">
    <location>
        <begin position="315"/>
        <end position="335"/>
    </location>
</feature>
<evidence type="ECO:0000256" key="4">
    <source>
        <dbReference type="ARBA" id="ARBA00022692"/>
    </source>
</evidence>
<comment type="subcellular location">
    <subcellularLocation>
        <location evidence="1">Endomembrane system</location>
        <topology evidence="1">Multi-pass membrane protein</topology>
    </subcellularLocation>
    <subcellularLocation>
        <location evidence="8">Vacuole membrane</location>
        <topology evidence="8">Multi-pass membrane protein</topology>
    </subcellularLocation>
</comment>
<keyword evidence="8" id="KW-0926">Vacuole</keyword>
<dbReference type="PANTHER" id="PTHR10981">
    <property type="entry name" value="BATTENIN"/>
    <property type="match status" value="1"/>
</dbReference>
<sequence length="419" mass="46355">MVLTTTDKRVFGAFWLFGLVNNVLYVVILSAAIDLVGVFVPKATVLLADVLPSFIVKCLAPFVIHLVPYNYRIFMLIGLSFTGMLTISFSASTSWKLFGIVLASISSGVGELTFLQLTHYYSEMSLEGFSSGTGGAGLAGSFLYLLLTTWLTLSVRTSLLLFSLAPFSFLASYFWLLPHMEQGFHPIDQSELPGEDSNVVSGYHDSGILGTDFGYRAPQLLANKVQEAFGLILSHSQSTLIRAKPLIVPFMAPLFTVYISEYIINQGVTPTLLFPIAEMPMFTKYRDAYVTYGTLYQLGVFISRSSSSFVRIRRLYIPSLLQFLNLVICLFQSLFMFIPNVYILMVLMFYEGLLGGAAYVNTFKLVSETVSLEDREFAMGTVGVSDSAGIVLAACFSMWLEPSLCGYQVGKGRDWCQLP</sequence>
<feature type="transmembrane region" description="Helical" evidence="8">
    <location>
        <begin position="129"/>
        <end position="153"/>
    </location>
</feature>
<keyword evidence="10" id="KW-1185">Reference proteome</keyword>
<dbReference type="STRING" id="984486.A0A1E3QZ29"/>
<dbReference type="GO" id="GO:0012505">
    <property type="term" value="C:endomembrane system"/>
    <property type="evidence" value="ECO:0007669"/>
    <property type="project" value="UniProtKB-SubCell"/>
</dbReference>
<feature type="transmembrane region" description="Helical" evidence="8">
    <location>
        <begin position="12"/>
        <end position="33"/>
    </location>
</feature>
<feature type="transmembrane region" description="Helical" evidence="8">
    <location>
        <begin position="285"/>
        <end position="303"/>
    </location>
</feature>
<feature type="transmembrane region" description="Helical" evidence="8">
    <location>
        <begin position="159"/>
        <end position="177"/>
    </location>
</feature>
<dbReference type="AlphaFoldDB" id="A0A1E3QZ29"/>
<evidence type="ECO:0000256" key="2">
    <source>
        <dbReference type="ARBA" id="ARBA00007467"/>
    </source>
</evidence>
<dbReference type="Pfam" id="PF02487">
    <property type="entry name" value="CLN3"/>
    <property type="match status" value="1"/>
</dbReference>
<feature type="transmembrane region" description="Helical" evidence="8">
    <location>
        <begin position="246"/>
        <end position="265"/>
    </location>
</feature>
<dbReference type="InterPro" id="IPR003492">
    <property type="entry name" value="Battenin_disease_Cln3"/>
</dbReference>
<dbReference type="InterPro" id="IPR018460">
    <property type="entry name" value="Battenin_disease_Cln3_subgr"/>
</dbReference>
<dbReference type="Proteomes" id="UP000094336">
    <property type="component" value="Unassembled WGS sequence"/>
</dbReference>
<organism evidence="9 10">
    <name type="scientific">Babjeviella inositovora NRRL Y-12698</name>
    <dbReference type="NCBI Taxonomy" id="984486"/>
    <lineage>
        <taxon>Eukaryota</taxon>
        <taxon>Fungi</taxon>
        <taxon>Dikarya</taxon>
        <taxon>Ascomycota</taxon>
        <taxon>Saccharomycotina</taxon>
        <taxon>Pichiomycetes</taxon>
        <taxon>Serinales incertae sedis</taxon>
        <taxon>Babjeviella</taxon>
    </lineage>
</organism>
<reference evidence="10" key="1">
    <citation type="submission" date="2016-05" db="EMBL/GenBank/DDBJ databases">
        <title>Comparative genomics of biotechnologically important yeasts.</title>
        <authorList>
            <consortium name="DOE Joint Genome Institute"/>
            <person name="Riley R."/>
            <person name="Haridas S."/>
            <person name="Wolfe K.H."/>
            <person name="Lopes M.R."/>
            <person name="Hittinger C.T."/>
            <person name="Goker M."/>
            <person name="Salamov A."/>
            <person name="Wisecaver J."/>
            <person name="Long T.M."/>
            <person name="Aerts A.L."/>
            <person name="Barry K."/>
            <person name="Choi C."/>
            <person name="Clum A."/>
            <person name="Coughlan A.Y."/>
            <person name="Deshpande S."/>
            <person name="Douglass A.P."/>
            <person name="Hanson S.J."/>
            <person name="Klenk H.-P."/>
            <person name="Labutti K."/>
            <person name="Lapidus A."/>
            <person name="Lindquist E."/>
            <person name="Lipzen A."/>
            <person name="Meier-Kolthoff J.P."/>
            <person name="Ohm R.A."/>
            <person name="Otillar R.P."/>
            <person name="Pangilinan J."/>
            <person name="Peng Y."/>
            <person name="Rokas A."/>
            <person name="Rosa C.A."/>
            <person name="Scheuner C."/>
            <person name="Sibirny A.A."/>
            <person name="Slot J.C."/>
            <person name="Stielow J.B."/>
            <person name="Sun H."/>
            <person name="Kurtzman C.P."/>
            <person name="Blackwell M."/>
            <person name="Grigoriev I.V."/>
            <person name="Jeffries T.W."/>
        </authorList>
    </citation>
    <scope>NUCLEOTIDE SEQUENCE [LARGE SCALE GENOMIC DNA]</scope>
    <source>
        <strain evidence="10">NRRL Y-12698</strain>
    </source>
</reference>
<feature type="transmembrane region" description="Helical" evidence="8">
    <location>
        <begin position="97"/>
        <end position="117"/>
    </location>
</feature>
<comment type="similarity">
    <text evidence="2 8">Belongs to the battenin family.</text>
</comment>
<dbReference type="SUPFAM" id="SSF103473">
    <property type="entry name" value="MFS general substrate transporter"/>
    <property type="match status" value="1"/>
</dbReference>
<dbReference type="EMBL" id="KV454426">
    <property type="protein sequence ID" value="ODQ82881.1"/>
    <property type="molecule type" value="Genomic_DNA"/>
</dbReference>
<dbReference type="GO" id="GO:0005774">
    <property type="term" value="C:vacuolar membrane"/>
    <property type="evidence" value="ECO:0007669"/>
    <property type="project" value="UniProtKB-SubCell"/>
</dbReference>
<evidence type="ECO:0000313" key="10">
    <source>
        <dbReference type="Proteomes" id="UP000094336"/>
    </source>
</evidence>
<dbReference type="PRINTS" id="PR01315">
    <property type="entry name" value="BATTENIN"/>
</dbReference>
<evidence type="ECO:0000313" key="9">
    <source>
        <dbReference type="EMBL" id="ODQ82881.1"/>
    </source>
</evidence>
<evidence type="ECO:0000256" key="8">
    <source>
        <dbReference type="RuleBase" id="RU361113"/>
    </source>
</evidence>
<dbReference type="GO" id="GO:0006865">
    <property type="term" value="P:amino acid transport"/>
    <property type="evidence" value="ECO:0007669"/>
    <property type="project" value="UniProtKB-KW"/>
</dbReference>
<feature type="transmembrane region" description="Helical" evidence="8">
    <location>
        <begin position="73"/>
        <end position="91"/>
    </location>
</feature>
<dbReference type="InterPro" id="IPR036259">
    <property type="entry name" value="MFS_trans_sf"/>
</dbReference>
<evidence type="ECO:0000256" key="5">
    <source>
        <dbReference type="ARBA" id="ARBA00022970"/>
    </source>
</evidence>
<proteinExistence type="inferred from homology"/>
<accession>A0A1E3QZ29</accession>
<protein>
    <recommendedName>
        <fullName evidence="8">Protein BTN</fullName>
    </recommendedName>
</protein>
<gene>
    <name evidence="9" type="ORF">BABINDRAFT_159376</name>
</gene>
<name>A0A1E3QZ29_9ASCO</name>
<keyword evidence="6 8" id="KW-1133">Transmembrane helix</keyword>
<evidence type="ECO:0000256" key="1">
    <source>
        <dbReference type="ARBA" id="ARBA00004127"/>
    </source>
</evidence>
<keyword evidence="3" id="KW-0813">Transport</keyword>
<dbReference type="OrthoDB" id="5965864at2759"/>
<evidence type="ECO:0000256" key="7">
    <source>
        <dbReference type="ARBA" id="ARBA00023136"/>
    </source>
</evidence>
<keyword evidence="5" id="KW-0029">Amino-acid transport</keyword>
<dbReference type="RefSeq" id="XP_018988209.1">
    <property type="nucleotide sequence ID" value="XM_019127620.1"/>
</dbReference>
<keyword evidence="7 8" id="KW-0472">Membrane</keyword>
<dbReference type="GeneID" id="30145473"/>
<dbReference type="PIRSF" id="PIRSF015974">
    <property type="entry name" value="CLN3_BTN1"/>
    <property type="match status" value="1"/>
</dbReference>
<dbReference type="GO" id="GO:0051453">
    <property type="term" value="P:regulation of intracellular pH"/>
    <property type="evidence" value="ECO:0007669"/>
    <property type="project" value="TreeGrafter"/>
</dbReference>